<reference evidence="2 3" key="1">
    <citation type="submission" date="2024-09" db="EMBL/GenBank/DDBJ databases">
        <title>Genome sequencing and assembly of Phytophthora oleae, isolate VK10A, causative agent of rot of olive drupes.</title>
        <authorList>
            <person name="Conti Taguali S."/>
            <person name="Riolo M."/>
            <person name="La Spada F."/>
            <person name="Cacciola S.O."/>
            <person name="Dionisio G."/>
        </authorList>
    </citation>
    <scope>NUCLEOTIDE SEQUENCE [LARGE SCALE GENOMIC DNA]</scope>
    <source>
        <strain evidence="2 3">VK10A</strain>
    </source>
</reference>
<dbReference type="Proteomes" id="UP001632037">
    <property type="component" value="Unassembled WGS sequence"/>
</dbReference>
<gene>
    <name evidence="2" type="ORF">V7S43_012203</name>
</gene>
<feature type="region of interest" description="Disordered" evidence="1">
    <location>
        <begin position="27"/>
        <end position="86"/>
    </location>
</feature>
<proteinExistence type="predicted"/>
<evidence type="ECO:0000313" key="2">
    <source>
        <dbReference type="EMBL" id="KAL3662801.1"/>
    </source>
</evidence>
<comment type="caution">
    <text evidence="2">The sequence shown here is derived from an EMBL/GenBank/DDBJ whole genome shotgun (WGS) entry which is preliminary data.</text>
</comment>
<name>A0ABD3FAS0_9STRA</name>
<dbReference type="AlphaFoldDB" id="A0ABD3FAS0"/>
<keyword evidence="3" id="KW-1185">Reference proteome</keyword>
<organism evidence="2 3">
    <name type="scientific">Phytophthora oleae</name>
    <dbReference type="NCBI Taxonomy" id="2107226"/>
    <lineage>
        <taxon>Eukaryota</taxon>
        <taxon>Sar</taxon>
        <taxon>Stramenopiles</taxon>
        <taxon>Oomycota</taxon>
        <taxon>Peronosporomycetes</taxon>
        <taxon>Peronosporales</taxon>
        <taxon>Peronosporaceae</taxon>
        <taxon>Phytophthora</taxon>
    </lineage>
</organism>
<accession>A0ABD3FAS0</accession>
<evidence type="ECO:0000256" key="1">
    <source>
        <dbReference type="SAM" id="MobiDB-lite"/>
    </source>
</evidence>
<feature type="compositionally biased region" description="Basic and acidic residues" evidence="1">
    <location>
        <begin position="56"/>
        <end position="72"/>
    </location>
</feature>
<evidence type="ECO:0000313" key="3">
    <source>
        <dbReference type="Proteomes" id="UP001632037"/>
    </source>
</evidence>
<protein>
    <submittedName>
        <fullName evidence="2">Uncharacterized protein</fullName>
    </submittedName>
</protein>
<dbReference type="EMBL" id="JBIMZQ010000030">
    <property type="protein sequence ID" value="KAL3662801.1"/>
    <property type="molecule type" value="Genomic_DNA"/>
</dbReference>
<sequence length="153" mass="16601">MGRGDGLSRLQADRVAALTMRDLLNPEADELPSSVGEQNGLAPDFDVGGDLEGDPADGHVDDPTQDTERGDLADGPSGEAVQSPLDRFGLNREQFVAEQQEVPWIKALVALLLDGALPLDSQLKARVVQMRPRYAIQDGMLVRHVHLPTRSVR</sequence>